<accession>A0A0D3JGI6</accession>
<protein>
    <recommendedName>
        <fullName evidence="3">Sulfatase-modifying factor enzyme domain-containing protein</fullName>
    </recommendedName>
</protein>
<proteinExistence type="predicted"/>
<dbReference type="EnsemblProtists" id="EOD22621">
    <property type="protein sequence ID" value="EOD22621"/>
    <property type="gene ID" value="EMIHUDRAFT_368290"/>
</dbReference>
<dbReference type="PaxDb" id="2903-EOD22621"/>
<reference evidence="2" key="1">
    <citation type="journal article" date="2013" name="Nature">
        <title>Pan genome of the phytoplankton Emiliania underpins its global distribution.</title>
        <authorList>
            <person name="Read B.A."/>
            <person name="Kegel J."/>
            <person name="Klute M.J."/>
            <person name="Kuo A."/>
            <person name="Lefebvre S.C."/>
            <person name="Maumus F."/>
            <person name="Mayer C."/>
            <person name="Miller J."/>
            <person name="Monier A."/>
            <person name="Salamov A."/>
            <person name="Young J."/>
            <person name="Aguilar M."/>
            <person name="Claverie J.M."/>
            <person name="Frickenhaus S."/>
            <person name="Gonzalez K."/>
            <person name="Herman E.K."/>
            <person name="Lin Y.C."/>
            <person name="Napier J."/>
            <person name="Ogata H."/>
            <person name="Sarno A.F."/>
            <person name="Shmutz J."/>
            <person name="Schroeder D."/>
            <person name="de Vargas C."/>
            <person name="Verret F."/>
            <person name="von Dassow P."/>
            <person name="Valentin K."/>
            <person name="Van de Peer Y."/>
            <person name="Wheeler G."/>
            <person name="Dacks J.B."/>
            <person name="Delwiche C.F."/>
            <person name="Dyhrman S.T."/>
            <person name="Glockner G."/>
            <person name="John U."/>
            <person name="Richards T."/>
            <person name="Worden A.Z."/>
            <person name="Zhang X."/>
            <person name="Grigoriev I.V."/>
            <person name="Allen A.E."/>
            <person name="Bidle K."/>
            <person name="Borodovsky M."/>
            <person name="Bowler C."/>
            <person name="Brownlee C."/>
            <person name="Cock J.M."/>
            <person name="Elias M."/>
            <person name="Gladyshev V.N."/>
            <person name="Groth M."/>
            <person name="Guda C."/>
            <person name="Hadaegh A."/>
            <person name="Iglesias-Rodriguez M.D."/>
            <person name="Jenkins J."/>
            <person name="Jones B.M."/>
            <person name="Lawson T."/>
            <person name="Leese F."/>
            <person name="Lindquist E."/>
            <person name="Lobanov A."/>
            <person name="Lomsadze A."/>
            <person name="Malik S.B."/>
            <person name="Marsh M.E."/>
            <person name="Mackinder L."/>
            <person name="Mock T."/>
            <person name="Mueller-Roeber B."/>
            <person name="Pagarete A."/>
            <person name="Parker M."/>
            <person name="Probert I."/>
            <person name="Quesneville H."/>
            <person name="Raines C."/>
            <person name="Rensing S.A."/>
            <person name="Riano-Pachon D.M."/>
            <person name="Richier S."/>
            <person name="Rokitta S."/>
            <person name="Shiraiwa Y."/>
            <person name="Soanes D.M."/>
            <person name="van der Giezen M."/>
            <person name="Wahlund T.M."/>
            <person name="Williams B."/>
            <person name="Wilson W."/>
            <person name="Wolfe G."/>
            <person name="Wurch L.L."/>
        </authorList>
    </citation>
    <scope>NUCLEOTIDE SEQUENCE</scope>
</reference>
<organism evidence="1 2">
    <name type="scientific">Emiliania huxleyi (strain CCMP1516)</name>
    <dbReference type="NCBI Taxonomy" id="280463"/>
    <lineage>
        <taxon>Eukaryota</taxon>
        <taxon>Haptista</taxon>
        <taxon>Haptophyta</taxon>
        <taxon>Prymnesiophyceae</taxon>
        <taxon>Isochrysidales</taxon>
        <taxon>Noelaerhabdaceae</taxon>
        <taxon>Emiliania</taxon>
    </lineage>
</organism>
<name>A0A0D3JGI6_EMIH1</name>
<evidence type="ECO:0008006" key="3">
    <source>
        <dbReference type="Google" id="ProtNLM"/>
    </source>
</evidence>
<sequence length="155" mass="17109">MMKKPAIPKPTAAYMAAKRAECKKASPCDDDEAKEAMREQGPFWMSQATLAYNVPDSGISKNHPTIDEIPAWHENYEYNGINFADSPVKYANTMNGGGPPRLGAAGKYLAMGSFFNDSENTPPSGKYDPRHQVVGRYFLVEVKEDFSIPNPNSCL</sequence>
<dbReference type="RefSeq" id="XP_005775050.1">
    <property type="nucleotide sequence ID" value="XM_005774993.1"/>
</dbReference>
<reference evidence="1" key="2">
    <citation type="submission" date="2024-10" db="UniProtKB">
        <authorList>
            <consortium name="EnsemblProtists"/>
        </authorList>
    </citation>
    <scope>IDENTIFICATION</scope>
</reference>
<evidence type="ECO:0000313" key="1">
    <source>
        <dbReference type="EnsemblProtists" id="EOD22621"/>
    </source>
</evidence>
<dbReference type="AlphaFoldDB" id="A0A0D3JGI6"/>
<dbReference type="KEGG" id="ehx:EMIHUDRAFT_368290"/>
<dbReference type="HOGENOM" id="CLU_1700130_0_0_1"/>
<keyword evidence="2" id="KW-1185">Reference proteome</keyword>
<dbReference type="Proteomes" id="UP000013827">
    <property type="component" value="Unassembled WGS sequence"/>
</dbReference>
<dbReference type="GeneID" id="17268168"/>
<evidence type="ECO:0000313" key="2">
    <source>
        <dbReference type="Proteomes" id="UP000013827"/>
    </source>
</evidence>